<evidence type="ECO:0000256" key="2">
    <source>
        <dbReference type="ARBA" id="ARBA00022679"/>
    </source>
</evidence>
<evidence type="ECO:0000256" key="6">
    <source>
        <dbReference type="RuleBase" id="RU361135"/>
    </source>
</evidence>
<keyword evidence="3 6" id="KW-0949">S-adenosyl-L-methionine</keyword>
<evidence type="ECO:0000256" key="5">
    <source>
        <dbReference type="PROSITE-ProRule" id="PRU00533"/>
    </source>
</evidence>
<keyword evidence="8" id="KW-1185">Reference proteome</keyword>
<evidence type="ECO:0000313" key="8">
    <source>
        <dbReference type="Proteomes" id="UP001462640"/>
    </source>
</evidence>
<accession>A0ABV0GH69</accession>
<reference evidence="7 8" key="1">
    <citation type="submission" date="2024-05" db="EMBL/GenBank/DDBJ databases">
        <title>Roseateles sp. 2.12 16S ribosomal RNA gene Genome sequencing and assembly.</title>
        <authorList>
            <person name="Woo H."/>
        </authorList>
    </citation>
    <scope>NUCLEOTIDE SEQUENCE [LARGE SCALE GENOMIC DNA]</scope>
    <source>
        <strain evidence="7 8">2.12</strain>
    </source>
</reference>
<comment type="similarity">
    <text evidence="5 6">Belongs to the autoinducer synthase family.</text>
</comment>
<dbReference type="Pfam" id="PF00765">
    <property type="entry name" value="Autoind_synth"/>
    <property type="match status" value="1"/>
</dbReference>
<name>A0ABV0GH69_9BURK</name>
<evidence type="ECO:0000256" key="1">
    <source>
        <dbReference type="ARBA" id="ARBA00022654"/>
    </source>
</evidence>
<proteinExistence type="inferred from homology"/>
<sequence length="217" mass="23680">MRIHRYADSALSAATRTELAAYRYDVFVGRLGWDLPCRPGCDQDQFDKADAVHLVARSEEGRVIGYARLLPTEGSYLLGELFPQLLSGHQPPRDAQVWELSRYAAMDIVQQGLPGASAADLLVGKQLLLQAIRTAAQSGARRLIFCTTVAIERLAMRWGVDIQRLGAPLRSEGQLLVAAMIEFSDKTFEALAPASQVDHPHPAPLPFACSTLQLAAA</sequence>
<comment type="caution">
    <text evidence="7">The sequence shown here is derived from an EMBL/GenBank/DDBJ whole genome shotgun (WGS) entry which is preliminary data.</text>
</comment>
<keyword evidence="2 6" id="KW-0808">Transferase</keyword>
<dbReference type="PANTHER" id="PTHR39322:SF1">
    <property type="entry name" value="ISOVALERYL-HOMOSERINE LACTONE SYNTHASE"/>
    <property type="match status" value="1"/>
</dbReference>
<evidence type="ECO:0000313" key="7">
    <source>
        <dbReference type="EMBL" id="MEO3714418.1"/>
    </source>
</evidence>
<dbReference type="RefSeq" id="WP_347611518.1">
    <property type="nucleotide sequence ID" value="NZ_JBDPZC010000008.1"/>
</dbReference>
<dbReference type="PRINTS" id="PR01549">
    <property type="entry name" value="AUTOINDCRSYN"/>
</dbReference>
<evidence type="ECO:0000256" key="3">
    <source>
        <dbReference type="ARBA" id="ARBA00022691"/>
    </source>
</evidence>
<dbReference type="InterPro" id="IPR016181">
    <property type="entry name" value="Acyl_CoA_acyltransferase"/>
</dbReference>
<comment type="catalytic activity">
    <reaction evidence="6">
        <text>a fatty acyl-[ACP] + S-adenosyl-L-methionine = an N-acyl-L-homoserine lactone + S-methyl-5'-thioadenosine + holo-[ACP] + H(+)</text>
        <dbReference type="Rhea" id="RHEA:10096"/>
        <dbReference type="Rhea" id="RHEA-COMP:9685"/>
        <dbReference type="Rhea" id="RHEA-COMP:14125"/>
        <dbReference type="ChEBI" id="CHEBI:15378"/>
        <dbReference type="ChEBI" id="CHEBI:17509"/>
        <dbReference type="ChEBI" id="CHEBI:55474"/>
        <dbReference type="ChEBI" id="CHEBI:59789"/>
        <dbReference type="ChEBI" id="CHEBI:64479"/>
        <dbReference type="ChEBI" id="CHEBI:138651"/>
        <dbReference type="EC" id="2.3.1.184"/>
    </reaction>
</comment>
<dbReference type="EMBL" id="JBDPZC010000008">
    <property type="protein sequence ID" value="MEO3714418.1"/>
    <property type="molecule type" value="Genomic_DNA"/>
</dbReference>
<dbReference type="EC" id="2.3.1.184" evidence="6"/>
<dbReference type="PROSITE" id="PS51187">
    <property type="entry name" value="AUTOINDUCER_SYNTH_2"/>
    <property type="match status" value="1"/>
</dbReference>
<keyword evidence="4 5" id="KW-0071">Autoinducer synthesis</keyword>
<evidence type="ECO:0000256" key="4">
    <source>
        <dbReference type="ARBA" id="ARBA00022929"/>
    </source>
</evidence>
<protein>
    <recommendedName>
        <fullName evidence="6">Acyl-homoserine-lactone synthase</fullName>
        <ecNumber evidence="6">2.3.1.184</ecNumber>
    </recommendedName>
    <alternativeName>
        <fullName evidence="6">Autoinducer synthesis protein</fullName>
    </alternativeName>
</protein>
<dbReference type="InterPro" id="IPR001690">
    <property type="entry name" value="Autoind_synthase"/>
</dbReference>
<dbReference type="PANTHER" id="PTHR39322">
    <property type="entry name" value="ACYL-HOMOSERINE-LACTONE SYNTHASE"/>
    <property type="match status" value="1"/>
</dbReference>
<dbReference type="Proteomes" id="UP001462640">
    <property type="component" value="Unassembled WGS sequence"/>
</dbReference>
<gene>
    <name evidence="7" type="ORF">ABDJ40_16755</name>
</gene>
<organism evidence="7 8">
    <name type="scientific">Roseateles flavus</name>
    <dbReference type="NCBI Taxonomy" id="3149041"/>
    <lineage>
        <taxon>Bacteria</taxon>
        <taxon>Pseudomonadati</taxon>
        <taxon>Pseudomonadota</taxon>
        <taxon>Betaproteobacteria</taxon>
        <taxon>Burkholderiales</taxon>
        <taxon>Sphaerotilaceae</taxon>
        <taxon>Roseateles</taxon>
    </lineage>
</organism>
<dbReference type="Gene3D" id="3.40.630.30">
    <property type="match status" value="1"/>
</dbReference>
<keyword evidence="1 5" id="KW-0673">Quorum sensing</keyword>
<dbReference type="SUPFAM" id="SSF55729">
    <property type="entry name" value="Acyl-CoA N-acyltransferases (Nat)"/>
    <property type="match status" value="1"/>
</dbReference>